<dbReference type="EMBL" id="SORE01000047">
    <property type="protein sequence ID" value="TDY37038.1"/>
    <property type="molecule type" value="Genomic_DNA"/>
</dbReference>
<organism evidence="1 2">
    <name type="scientific">Paraburkholderia rhizosphaerae</name>
    <dbReference type="NCBI Taxonomy" id="480658"/>
    <lineage>
        <taxon>Bacteria</taxon>
        <taxon>Pseudomonadati</taxon>
        <taxon>Pseudomonadota</taxon>
        <taxon>Betaproteobacteria</taxon>
        <taxon>Burkholderiales</taxon>
        <taxon>Burkholderiaceae</taxon>
        <taxon>Paraburkholderia</taxon>
    </lineage>
</organism>
<dbReference type="Proteomes" id="UP000295509">
    <property type="component" value="Unassembled WGS sequence"/>
</dbReference>
<dbReference type="RefSeq" id="WP_134197495.1">
    <property type="nucleotide sequence ID" value="NZ_JBHLUW010000010.1"/>
</dbReference>
<proteinExistence type="predicted"/>
<protein>
    <submittedName>
        <fullName evidence="1">Uncharacterized protein DUF3563</fullName>
    </submittedName>
</protein>
<gene>
    <name evidence="1" type="ORF">BX592_14726</name>
</gene>
<dbReference type="OrthoDB" id="9108439at2"/>
<evidence type="ECO:0000313" key="1">
    <source>
        <dbReference type="EMBL" id="TDY37038.1"/>
    </source>
</evidence>
<evidence type="ECO:0000313" key="2">
    <source>
        <dbReference type="Proteomes" id="UP000295509"/>
    </source>
</evidence>
<sequence length="45" mass="5323">MIAYLLTKVSEWIEQADQERRDAYVAMAKDLADIERRMVHLENEA</sequence>
<name>A0A4R8L4X7_9BURK</name>
<keyword evidence="2" id="KW-1185">Reference proteome</keyword>
<accession>A0A4R8L4X7</accession>
<comment type="caution">
    <text evidence="1">The sequence shown here is derived from an EMBL/GenBank/DDBJ whole genome shotgun (WGS) entry which is preliminary data.</text>
</comment>
<reference evidence="1 2" key="1">
    <citation type="submission" date="2019-03" db="EMBL/GenBank/DDBJ databases">
        <title>Genomic Encyclopedia of Type Strains, Phase III (KMG-III): the genomes of soil and plant-associated and newly described type strains.</title>
        <authorList>
            <person name="Whitman W."/>
        </authorList>
    </citation>
    <scope>NUCLEOTIDE SEQUENCE [LARGE SCALE GENOMIC DNA]</scope>
    <source>
        <strain evidence="1 2">LMG 29544</strain>
    </source>
</reference>
<dbReference type="InterPro" id="IPR021946">
    <property type="entry name" value="DUF3563"/>
</dbReference>
<dbReference type="Pfam" id="PF12086">
    <property type="entry name" value="DUF3563"/>
    <property type="match status" value="1"/>
</dbReference>
<dbReference type="AlphaFoldDB" id="A0A4R8L4X7"/>